<evidence type="ECO:0000313" key="3">
    <source>
        <dbReference type="Proteomes" id="UP001362999"/>
    </source>
</evidence>
<evidence type="ECO:0000313" key="2">
    <source>
        <dbReference type="EMBL" id="KAK7050409.1"/>
    </source>
</evidence>
<accession>A0AAW0DCC0</accession>
<feature type="compositionally biased region" description="Basic and acidic residues" evidence="1">
    <location>
        <begin position="267"/>
        <end position="277"/>
    </location>
</feature>
<feature type="region of interest" description="Disordered" evidence="1">
    <location>
        <begin position="30"/>
        <end position="70"/>
    </location>
</feature>
<feature type="compositionally biased region" description="Acidic residues" evidence="1">
    <location>
        <begin position="59"/>
        <end position="68"/>
    </location>
</feature>
<dbReference type="EMBL" id="JAWWNJ010000008">
    <property type="protein sequence ID" value="KAK7050409.1"/>
    <property type="molecule type" value="Genomic_DNA"/>
</dbReference>
<reference evidence="2 3" key="1">
    <citation type="journal article" date="2024" name="J Genomics">
        <title>Draft genome sequencing and assembly of Favolaschia claudopus CIRM-BRFM 2984 isolated from oak limbs.</title>
        <authorList>
            <person name="Navarro D."/>
            <person name="Drula E."/>
            <person name="Chaduli D."/>
            <person name="Cazenave R."/>
            <person name="Ahrendt S."/>
            <person name="Wang J."/>
            <person name="Lipzen A."/>
            <person name="Daum C."/>
            <person name="Barry K."/>
            <person name="Grigoriev I.V."/>
            <person name="Favel A."/>
            <person name="Rosso M.N."/>
            <person name="Martin F."/>
        </authorList>
    </citation>
    <scope>NUCLEOTIDE SEQUENCE [LARGE SCALE GENOMIC DNA]</scope>
    <source>
        <strain evidence="2 3">CIRM-BRFM 2984</strain>
    </source>
</reference>
<feature type="region of interest" description="Disordered" evidence="1">
    <location>
        <begin position="233"/>
        <end position="277"/>
    </location>
</feature>
<name>A0AAW0DCC0_9AGAR</name>
<evidence type="ECO:0000256" key="1">
    <source>
        <dbReference type="SAM" id="MobiDB-lite"/>
    </source>
</evidence>
<feature type="compositionally biased region" description="Acidic residues" evidence="1">
    <location>
        <begin position="106"/>
        <end position="121"/>
    </location>
</feature>
<dbReference type="Proteomes" id="UP001362999">
    <property type="component" value="Unassembled WGS sequence"/>
</dbReference>
<organism evidence="2 3">
    <name type="scientific">Favolaschia claudopus</name>
    <dbReference type="NCBI Taxonomy" id="2862362"/>
    <lineage>
        <taxon>Eukaryota</taxon>
        <taxon>Fungi</taxon>
        <taxon>Dikarya</taxon>
        <taxon>Basidiomycota</taxon>
        <taxon>Agaricomycotina</taxon>
        <taxon>Agaricomycetes</taxon>
        <taxon>Agaricomycetidae</taxon>
        <taxon>Agaricales</taxon>
        <taxon>Marasmiineae</taxon>
        <taxon>Mycenaceae</taxon>
        <taxon>Favolaschia</taxon>
    </lineage>
</organism>
<protein>
    <submittedName>
        <fullName evidence="2">Uncharacterized protein</fullName>
    </submittedName>
</protein>
<proteinExistence type="predicted"/>
<feature type="compositionally biased region" description="Acidic residues" evidence="1">
    <location>
        <begin position="31"/>
        <end position="41"/>
    </location>
</feature>
<feature type="compositionally biased region" description="Basic and acidic residues" evidence="1">
    <location>
        <begin position="42"/>
        <end position="58"/>
    </location>
</feature>
<keyword evidence="3" id="KW-1185">Reference proteome</keyword>
<sequence length="277" mass="31168">MEDAELLTRAEEDGPTLLDRILEELGRIDDDTTEELSLTDEELTRAEDDATLLDRETEAELPTEEERTDTELLGRALAELLRRTLEFDRTAEDDAALLDRTADEERREDEEEEARVDEDERALESDTTTLNINGSPRLSTVEARTRWNTLGTNVVPDVKRRGNTSVLEATAAIGAKVAWPLQEMVPDAEAEAALELVREAAEELPRILTVDELGCKLEEIRAADDDVELTRELEAPWEDDIGAPLEDAERAEELDRDAEDETVLLERTAEDNARLED</sequence>
<feature type="compositionally biased region" description="Acidic residues" evidence="1">
    <location>
        <begin position="254"/>
        <end position="263"/>
    </location>
</feature>
<gene>
    <name evidence="2" type="ORF">R3P38DRAFT_3173773</name>
</gene>
<feature type="region of interest" description="Disordered" evidence="1">
    <location>
        <begin position="92"/>
        <end position="123"/>
    </location>
</feature>
<dbReference type="AlphaFoldDB" id="A0AAW0DCC0"/>
<comment type="caution">
    <text evidence="2">The sequence shown here is derived from an EMBL/GenBank/DDBJ whole genome shotgun (WGS) entry which is preliminary data.</text>
</comment>